<keyword evidence="4" id="KW-1185">Reference proteome</keyword>
<sequence length="130" mass="14926">MLVSLLHCFRCSLPSASRYRLSALLDHICLPPSSTTFCPAAGPLLPRRNQVRQPWPLVRRLLLCPAVLFRQSRQSQRRRHLLLCFVPGNQLRHNPKPVSSLAAAHGRSRRRRKAARRRGRRERRGPSSPL</sequence>
<name>A0A0Q3FCN5_BRADI</name>
<dbReference type="Gramene" id="KQJ97006">
    <property type="protein sequence ID" value="KQJ97006"/>
    <property type="gene ID" value="BRADI_3g28253v3"/>
</dbReference>
<evidence type="ECO:0000256" key="1">
    <source>
        <dbReference type="SAM" id="MobiDB-lite"/>
    </source>
</evidence>
<dbReference type="EMBL" id="CM000882">
    <property type="protein sequence ID" value="KQJ97006.1"/>
    <property type="molecule type" value="Genomic_DNA"/>
</dbReference>
<protein>
    <submittedName>
        <fullName evidence="2 3">Uncharacterized protein</fullName>
    </submittedName>
</protein>
<reference evidence="2 3" key="1">
    <citation type="journal article" date="2010" name="Nature">
        <title>Genome sequencing and analysis of the model grass Brachypodium distachyon.</title>
        <authorList>
            <consortium name="International Brachypodium Initiative"/>
        </authorList>
    </citation>
    <scope>NUCLEOTIDE SEQUENCE [LARGE SCALE GENOMIC DNA]</scope>
    <source>
        <strain evidence="2 3">Bd21</strain>
    </source>
</reference>
<dbReference type="InParanoid" id="A0A0Q3FCN5"/>
<evidence type="ECO:0000313" key="2">
    <source>
        <dbReference type="EMBL" id="KQJ97006.1"/>
    </source>
</evidence>
<feature type="region of interest" description="Disordered" evidence="1">
    <location>
        <begin position="89"/>
        <end position="130"/>
    </location>
</feature>
<organism evidence="2">
    <name type="scientific">Brachypodium distachyon</name>
    <name type="common">Purple false brome</name>
    <name type="synonym">Trachynia distachya</name>
    <dbReference type="NCBI Taxonomy" id="15368"/>
    <lineage>
        <taxon>Eukaryota</taxon>
        <taxon>Viridiplantae</taxon>
        <taxon>Streptophyta</taxon>
        <taxon>Embryophyta</taxon>
        <taxon>Tracheophyta</taxon>
        <taxon>Spermatophyta</taxon>
        <taxon>Magnoliopsida</taxon>
        <taxon>Liliopsida</taxon>
        <taxon>Poales</taxon>
        <taxon>Poaceae</taxon>
        <taxon>BOP clade</taxon>
        <taxon>Pooideae</taxon>
        <taxon>Stipodae</taxon>
        <taxon>Brachypodieae</taxon>
        <taxon>Brachypodium</taxon>
    </lineage>
</organism>
<dbReference type="EnsemblPlants" id="KQJ97006">
    <property type="protein sequence ID" value="KQJ97006"/>
    <property type="gene ID" value="BRADI_3g28253v3"/>
</dbReference>
<evidence type="ECO:0000313" key="3">
    <source>
        <dbReference type="EnsemblPlants" id="KQJ97006"/>
    </source>
</evidence>
<proteinExistence type="predicted"/>
<dbReference type="AlphaFoldDB" id="A0A0Q3FCN5"/>
<accession>A0A0Q3FCN5</accession>
<reference evidence="2" key="2">
    <citation type="submission" date="2017-06" db="EMBL/GenBank/DDBJ databases">
        <title>WGS assembly of Brachypodium distachyon.</title>
        <authorList>
            <consortium name="The International Brachypodium Initiative"/>
            <person name="Lucas S."/>
            <person name="Harmon-Smith M."/>
            <person name="Lail K."/>
            <person name="Tice H."/>
            <person name="Grimwood J."/>
            <person name="Bruce D."/>
            <person name="Barry K."/>
            <person name="Shu S."/>
            <person name="Lindquist E."/>
            <person name="Wang M."/>
            <person name="Pitluck S."/>
            <person name="Vogel J.P."/>
            <person name="Garvin D.F."/>
            <person name="Mockler T.C."/>
            <person name="Schmutz J."/>
            <person name="Rokhsar D."/>
            <person name="Bevan M.W."/>
        </authorList>
    </citation>
    <scope>NUCLEOTIDE SEQUENCE</scope>
    <source>
        <strain evidence="2">Bd21</strain>
    </source>
</reference>
<feature type="compositionally biased region" description="Basic residues" evidence="1">
    <location>
        <begin position="106"/>
        <end position="123"/>
    </location>
</feature>
<reference evidence="3" key="3">
    <citation type="submission" date="2018-08" db="UniProtKB">
        <authorList>
            <consortium name="EnsemblPlants"/>
        </authorList>
    </citation>
    <scope>IDENTIFICATION</scope>
    <source>
        <strain evidence="3">cv. Bd21</strain>
    </source>
</reference>
<dbReference type="Proteomes" id="UP000008810">
    <property type="component" value="Chromosome 3"/>
</dbReference>
<gene>
    <name evidence="2" type="ORF">BRADI_3g28253v3</name>
</gene>
<evidence type="ECO:0000313" key="4">
    <source>
        <dbReference type="Proteomes" id="UP000008810"/>
    </source>
</evidence>